<gene>
    <name evidence="5" type="primary">LOC102804221</name>
</gene>
<dbReference type="PROSITE" id="PS50212">
    <property type="entry name" value="RASGEF_NTER"/>
    <property type="match status" value="1"/>
</dbReference>
<name>A0ABM0LVN2_SACKO</name>
<feature type="domain" description="N-terminal Ras-GEF" evidence="3">
    <location>
        <begin position="624"/>
        <end position="678"/>
    </location>
</feature>
<feature type="region of interest" description="Disordered" evidence="2">
    <location>
        <begin position="180"/>
        <end position="253"/>
    </location>
</feature>
<evidence type="ECO:0000259" key="3">
    <source>
        <dbReference type="PROSITE" id="PS50212"/>
    </source>
</evidence>
<reference evidence="5" key="1">
    <citation type="submission" date="2025-08" db="UniProtKB">
        <authorList>
            <consortium name="RefSeq"/>
        </authorList>
    </citation>
    <scope>IDENTIFICATION</scope>
    <source>
        <tissue evidence="5">Testes</tissue>
    </source>
</reference>
<feature type="compositionally biased region" description="Basic and acidic residues" evidence="2">
    <location>
        <begin position="180"/>
        <end position="189"/>
    </location>
</feature>
<dbReference type="GeneID" id="102804221"/>
<dbReference type="RefSeq" id="XP_006811823.1">
    <property type="nucleotide sequence ID" value="XM_006811760.1"/>
</dbReference>
<dbReference type="Pfam" id="PF00618">
    <property type="entry name" value="RasGEF_N"/>
    <property type="match status" value="1"/>
</dbReference>
<keyword evidence="4" id="KW-1185">Reference proteome</keyword>
<evidence type="ECO:0000256" key="2">
    <source>
        <dbReference type="SAM" id="MobiDB-lite"/>
    </source>
</evidence>
<keyword evidence="1" id="KW-0344">Guanine-nucleotide releasing factor</keyword>
<protein>
    <submittedName>
        <fullName evidence="5">Rap guanine nucleotide exchange factor 1-like</fullName>
    </submittedName>
</protein>
<dbReference type="InterPro" id="IPR023578">
    <property type="entry name" value="Ras_GEF_dom_sf"/>
</dbReference>
<sequence length="678" mass="75974">MSMKPDGSIHKGSATLGRRFKKFFTPPKADKTMPAPRIWPHESDPEEDLSFCIKRSPLDENIAKLQSAEKRVFVSLNFFNTTIQKKILSMLAGSATDLLNEVIDLFSELSHLSICPYSEQSSTLMSSHNQVYQSLAALIRWSDYLLIHDQINEDKACLNDITEAVKNGIKNLVKLSIQKLKDKDKESKKGPHSSNTLKVENSNRQHRTSLPEIPLSPKEKEILESTAPLSQSTDDLVVHTDDTPPPKPPLPNDRWSHPNILSDGNTIAVIPPDLPSKKRLSVPLITSASLTPPHSPQNLTKINGYPSPYDNIQRLHYGPHVRTINTGQPVVPNSTSFDNVDGDYADLDPSYSPQSVQHGSRKMHVVEESRYQMNQCSVEIKESSSCQMNRSSSCQIKQSSSYQSTMHSVQHSSFQSHGVVQAQTMNKNICQDPNSYNCTQQPDNNVTKETGKPIVRQISHYDNLNKLDVDGEPPPLPLKHTINTYLNVFKGYTEPATEQIQISQKRTYTTEMEAHYIEYFAPSPPPIPPKKRDSQEIGRLRPKTSPEKTTYWEAGNSDHKSHSMIETGACANLPAISSHQFNKENTALSGSDADRNESKSDTEEKTLDLLDVRHLLIPKKPTEDGPDVRGGSVEALIVHAAGAGKDFVFREAFLTTYRTFISPEELINKLLYRYPFQS</sequence>
<feature type="compositionally biased region" description="Basic and acidic residues" evidence="2">
    <location>
        <begin position="530"/>
        <end position="539"/>
    </location>
</feature>
<feature type="region of interest" description="Disordered" evidence="2">
    <location>
        <begin position="520"/>
        <end position="561"/>
    </location>
</feature>
<dbReference type="Proteomes" id="UP000694865">
    <property type="component" value="Unplaced"/>
</dbReference>
<dbReference type="Gene3D" id="1.20.870.10">
    <property type="entry name" value="Son of sevenless (SoS) protein Chain: S domain 1"/>
    <property type="match status" value="1"/>
</dbReference>
<dbReference type="CDD" id="cd06224">
    <property type="entry name" value="REM"/>
    <property type="match status" value="1"/>
</dbReference>
<evidence type="ECO:0000313" key="4">
    <source>
        <dbReference type="Proteomes" id="UP000694865"/>
    </source>
</evidence>
<evidence type="ECO:0000256" key="1">
    <source>
        <dbReference type="PROSITE-ProRule" id="PRU00135"/>
    </source>
</evidence>
<accession>A0ABM0LVN2</accession>
<evidence type="ECO:0000313" key="5">
    <source>
        <dbReference type="RefSeq" id="XP_006811823.1"/>
    </source>
</evidence>
<organism evidence="4 5">
    <name type="scientific">Saccoglossus kowalevskii</name>
    <name type="common">Acorn worm</name>
    <dbReference type="NCBI Taxonomy" id="10224"/>
    <lineage>
        <taxon>Eukaryota</taxon>
        <taxon>Metazoa</taxon>
        <taxon>Hemichordata</taxon>
        <taxon>Enteropneusta</taxon>
        <taxon>Harrimaniidae</taxon>
        <taxon>Saccoglossus</taxon>
    </lineage>
</organism>
<dbReference type="InterPro" id="IPR000651">
    <property type="entry name" value="Ras-like_Gua-exchang_fac_N"/>
</dbReference>
<feature type="compositionally biased region" description="Polar residues" evidence="2">
    <location>
        <begin position="192"/>
        <end position="202"/>
    </location>
</feature>
<proteinExistence type="predicted"/>
<dbReference type="SUPFAM" id="SSF48366">
    <property type="entry name" value="Ras GEF"/>
    <property type="match status" value="1"/>
</dbReference>